<dbReference type="OrthoDB" id="4182026at2"/>
<organism evidence="2 3">
    <name type="scientific">Streptomyces mexicanus</name>
    <dbReference type="NCBI Taxonomy" id="178566"/>
    <lineage>
        <taxon>Bacteria</taxon>
        <taxon>Bacillati</taxon>
        <taxon>Actinomycetota</taxon>
        <taxon>Actinomycetes</taxon>
        <taxon>Kitasatosporales</taxon>
        <taxon>Streptomycetaceae</taxon>
        <taxon>Streptomyces</taxon>
    </lineage>
</organism>
<gene>
    <name evidence="2" type="ORF">H1R13_15870</name>
</gene>
<dbReference type="AlphaFoldDB" id="A0A7X1I057"/>
<proteinExistence type="predicted"/>
<evidence type="ECO:0000313" key="2">
    <source>
        <dbReference type="EMBL" id="MBC2866400.1"/>
    </source>
</evidence>
<dbReference type="EMBL" id="JACMHY010000005">
    <property type="protein sequence ID" value="MBC2866400.1"/>
    <property type="molecule type" value="Genomic_DNA"/>
</dbReference>
<sequence>MIDFSFEPRADDPSWSPGWQPERPELNSSDFCLRYFMADLRLIIHGTDLSVHLLGEPVVDLALMLDYATRTLEKQNEIAVEASLTQHVYSFTREADNVTLTTTWPSGAVAQLTWPELQRLTETAKAEAVRLIVTAHPELRGNTWLRQTVGEPPT</sequence>
<reference evidence="2 3" key="1">
    <citation type="submission" date="2020-08" db="EMBL/GenBank/DDBJ databases">
        <title>Whole-Genome Sequence of French Clinical Streptomyces mexicanus Strain Q0842.</title>
        <authorList>
            <person name="Boxberger M."/>
            <person name="La Scola B."/>
        </authorList>
    </citation>
    <scope>NUCLEOTIDE SEQUENCE [LARGE SCALE GENOMIC DNA]</scope>
    <source>
        <strain evidence="2 3">Marseille-Q0842</strain>
    </source>
</reference>
<feature type="region of interest" description="Disordered" evidence="1">
    <location>
        <begin position="1"/>
        <end position="22"/>
    </location>
</feature>
<protein>
    <submittedName>
        <fullName evidence="2">Uncharacterized protein</fullName>
    </submittedName>
</protein>
<evidence type="ECO:0000256" key="1">
    <source>
        <dbReference type="SAM" id="MobiDB-lite"/>
    </source>
</evidence>
<dbReference type="Proteomes" id="UP000517694">
    <property type="component" value="Unassembled WGS sequence"/>
</dbReference>
<feature type="compositionally biased region" description="Basic and acidic residues" evidence="1">
    <location>
        <begin position="1"/>
        <end position="12"/>
    </location>
</feature>
<accession>A0A7X1I057</accession>
<name>A0A7X1I057_9ACTN</name>
<comment type="caution">
    <text evidence="2">The sequence shown here is derived from an EMBL/GenBank/DDBJ whole genome shotgun (WGS) entry which is preliminary data.</text>
</comment>
<evidence type="ECO:0000313" key="3">
    <source>
        <dbReference type="Proteomes" id="UP000517694"/>
    </source>
</evidence>
<dbReference type="RefSeq" id="WP_159672524.1">
    <property type="nucleotide sequence ID" value="NZ_JACMHY010000005.1"/>
</dbReference>
<keyword evidence="3" id="KW-1185">Reference proteome</keyword>